<dbReference type="Pfam" id="PF00290">
    <property type="entry name" value="Trp_syntA"/>
    <property type="match status" value="1"/>
</dbReference>
<dbReference type="PANTHER" id="PTHR43406:SF1">
    <property type="entry name" value="TRYPTOPHAN SYNTHASE ALPHA CHAIN, CHLOROPLASTIC"/>
    <property type="match status" value="1"/>
</dbReference>
<dbReference type="InterPro" id="IPR002028">
    <property type="entry name" value="Trp_synthase_suA"/>
</dbReference>
<gene>
    <name evidence="10" type="ORF">H4R26_004838</name>
</gene>
<evidence type="ECO:0000256" key="2">
    <source>
        <dbReference type="ARBA" id="ARBA00011270"/>
    </source>
</evidence>
<dbReference type="GO" id="GO:0004834">
    <property type="term" value="F:tryptophan synthase activity"/>
    <property type="evidence" value="ECO:0007669"/>
    <property type="project" value="UniProtKB-EC"/>
</dbReference>
<sequence length="178" mass="19170">MAQRISNAFAKAAQEERPTFVAYTTAGFPSPSQTADILLELEKGGVDVVELGIPFSDPQADGPAIQEAHRVALSHGTDIGMCVALVSEARARGLQIPVLLMGYYNSFLHYGERRLAKNCAHAGVDGYIIGDLPPEEAVSFRALCAEFGQSYIPLITPSTSKARIKRLANIADSFIYVV</sequence>
<keyword evidence="5" id="KW-0822">Tryptophan biosynthesis</keyword>
<keyword evidence="4" id="KW-0028">Amino-acid biosynthesis</keyword>
<dbReference type="InterPro" id="IPR011060">
    <property type="entry name" value="RibuloseP-bd_barrel"/>
</dbReference>
<dbReference type="Gene3D" id="3.20.20.70">
    <property type="entry name" value="Aldolase class I"/>
    <property type="match status" value="1"/>
</dbReference>
<dbReference type="Proteomes" id="UP001150907">
    <property type="component" value="Unassembled WGS sequence"/>
</dbReference>
<dbReference type="EMBL" id="JANBQF010000606">
    <property type="protein sequence ID" value="KAJ1999965.1"/>
    <property type="molecule type" value="Genomic_DNA"/>
</dbReference>
<dbReference type="OrthoDB" id="10050244at2759"/>
<dbReference type="CDD" id="cd04724">
    <property type="entry name" value="Tryptophan_synthase_alpha"/>
    <property type="match status" value="1"/>
</dbReference>
<dbReference type="PANTHER" id="PTHR43406">
    <property type="entry name" value="TRYPTOPHAN SYNTHASE, ALPHA CHAIN"/>
    <property type="match status" value="1"/>
</dbReference>
<evidence type="ECO:0000256" key="7">
    <source>
        <dbReference type="ARBA" id="ARBA00023239"/>
    </source>
</evidence>
<organism evidence="10 11">
    <name type="scientific">Coemansia thaxteri</name>
    <dbReference type="NCBI Taxonomy" id="2663907"/>
    <lineage>
        <taxon>Eukaryota</taxon>
        <taxon>Fungi</taxon>
        <taxon>Fungi incertae sedis</taxon>
        <taxon>Zoopagomycota</taxon>
        <taxon>Kickxellomycotina</taxon>
        <taxon>Kickxellomycetes</taxon>
        <taxon>Kickxellales</taxon>
        <taxon>Kickxellaceae</taxon>
        <taxon>Coemansia</taxon>
    </lineage>
</organism>
<keyword evidence="11" id="KW-1185">Reference proteome</keyword>
<proteinExistence type="inferred from homology"/>
<evidence type="ECO:0000256" key="5">
    <source>
        <dbReference type="ARBA" id="ARBA00022822"/>
    </source>
</evidence>
<keyword evidence="6" id="KW-0057">Aromatic amino acid biosynthesis</keyword>
<comment type="caution">
    <text evidence="10">The sequence shown here is derived from an EMBL/GenBank/DDBJ whole genome shotgun (WGS) entry which is preliminary data.</text>
</comment>
<evidence type="ECO:0000256" key="8">
    <source>
        <dbReference type="ARBA" id="ARBA00049047"/>
    </source>
</evidence>
<dbReference type="SUPFAM" id="SSF51366">
    <property type="entry name" value="Ribulose-phoshate binding barrel"/>
    <property type="match status" value="1"/>
</dbReference>
<evidence type="ECO:0000313" key="10">
    <source>
        <dbReference type="EMBL" id="KAJ1999965.1"/>
    </source>
</evidence>
<dbReference type="AlphaFoldDB" id="A0A9W8B9V9"/>
<reference evidence="10" key="1">
    <citation type="submission" date="2022-07" db="EMBL/GenBank/DDBJ databases">
        <title>Phylogenomic reconstructions and comparative analyses of Kickxellomycotina fungi.</title>
        <authorList>
            <person name="Reynolds N.K."/>
            <person name="Stajich J.E."/>
            <person name="Barry K."/>
            <person name="Grigoriev I.V."/>
            <person name="Crous P."/>
            <person name="Smith M.E."/>
        </authorList>
    </citation>
    <scope>NUCLEOTIDE SEQUENCE</scope>
    <source>
        <strain evidence="10">IMI 214461</strain>
    </source>
</reference>
<accession>A0A9W8B9V9</accession>
<evidence type="ECO:0000256" key="9">
    <source>
        <dbReference type="RuleBase" id="RU003662"/>
    </source>
</evidence>
<comment type="catalytic activity">
    <reaction evidence="8">
        <text>(1S,2R)-1-C-(indol-3-yl)glycerol 3-phosphate + L-serine = D-glyceraldehyde 3-phosphate + L-tryptophan + H2O</text>
        <dbReference type="Rhea" id="RHEA:10532"/>
        <dbReference type="ChEBI" id="CHEBI:15377"/>
        <dbReference type="ChEBI" id="CHEBI:33384"/>
        <dbReference type="ChEBI" id="CHEBI:57912"/>
        <dbReference type="ChEBI" id="CHEBI:58866"/>
        <dbReference type="ChEBI" id="CHEBI:59776"/>
        <dbReference type="EC" id="4.2.1.20"/>
    </reaction>
</comment>
<comment type="subunit">
    <text evidence="2">Tetramer of two alpha and two beta chains.</text>
</comment>
<dbReference type="GO" id="GO:0005829">
    <property type="term" value="C:cytosol"/>
    <property type="evidence" value="ECO:0007669"/>
    <property type="project" value="TreeGrafter"/>
</dbReference>
<feature type="non-terminal residue" evidence="10">
    <location>
        <position position="178"/>
    </location>
</feature>
<evidence type="ECO:0000256" key="6">
    <source>
        <dbReference type="ARBA" id="ARBA00023141"/>
    </source>
</evidence>
<protein>
    <recommendedName>
        <fullName evidence="3">tryptophan synthase</fullName>
        <ecNumber evidence="3">4.2.1.20</ecNumber>
    </recommendedName>
</protein>
<name>A0A9W8B9V9_9FUNG</name>
<evidence type="ECO:0000256" key="3">
    <source>
        <dbReference type="ARBA" id="ARBA00012043"/>
    </source>
</evidence>
<comment type="similarity">
    <text evidence="9">Belongs to the TrpA family.</text>
</comment>
<evidence type="ECO:0000256" key="1">
    <source>
        <dbReference type="ARBA" id="ARBA00004733"/>
    </source>
</evidence>
<comment type="pathway">
    <text evidence="1">Amino-acid biosynthesis; L-tryptophan biosynthesis; L-tryptophan from chorismate: step 5/5.</text>
</comment>
<evidence type="ECO:0000256" key="4">
    <source>
        <dbReference type="ARBA" id="ARBA00022605"/>
    </source>
</evidence>
<dbReference type="InterPro" id="IPR013785">
    <property type="entry name" value="Aldolase_TIM"/>
</dbReference>
<dbReference type="EC" id="4.2.1.20" evidence="3"/>
<dbReference type="NCBIfam" id="TIGR00262">
    <property type="entry name" value="trpA"/>
    <property type="match status" value="1"/>
</dbReference>
<evidence type="ECO:0000313" key="11">
    <source>
        <dbReference type="Proteomes" id="UP001150907"/>
    </source>
</evidence>
<keyword evidence="7" id="KW-0456">Lyase</keyword>